<dbReference type="Gene3D" id="1.20.58.340">
    <property type="entry name" value="Magnesium transport protein CorA, transmembrane region"/>
    <property type="match status" value="1"/>
</dbReference>
<evidence type="ECO:0000313" key="4">
    <source>
        <dbReference type="EMBL" id="CAE7498050.1"/>
    </source>
</evidence>
<comment type="subcellular location">
    <subcellularLocation>
        <location evidence="1">Cell membrane</location>
        <topology evidence="1">Multi-pass membrane protein</topology>
    </subcellularLocation>
</comment>
<evidence type="ECO:0000256" key="1">
    <source>
        <dbReference type="ARBA" id="ARBA00004651"/>
    </source>
</evidence>
<keyword evidence="5" id="KW-1185">Reference proteome</keyword>
<dbReference type="SUPFAM" id="SSF143865">
    <property type="entry name" value="CorA soluble domain-like"/>
    <property type="match status" value="1"/>
</dbReference>
<dbReference type="PANTHER" id="PTHR46494:SF1">
    <property type="entry name" value="CORA FAMILY METAL ION TRANSPORTER (EUROFUNG)"/>
    <property type="match status" value="1"/>
</dbReference>
<comment type="caution">
    <text evidence="4">The sequence shown here is derived from an EMBL/GenBank/DDBJ whole genome shotgun (WGS) entry which is preliminary data.</text>
</comment>
<dbReference type="Proteomes" id="UP000604046">
    <property type="component" value="Unassembled WGS sequence"/>
</dbReference>
<evidence type="ECO:0000256" key="2">
    <source>
        <dbReference type="ARBA" id="ARBA00022448"/>
    </source>
</evidence>
<dbReference type="GO" id="GO:0050897">
    <property type="term" value="F:cobalt ion binding"/>
    <property type="evidence" value="ECO:0007669"/>
    <property type="project" value="TreeGrafter"/>
</dbReference>
<sequence>MAEEKQFPDVPGLTADVQLKPHLKPSHRPPGVYTLPTFKENCLQTGMPSSTRVKAKPPHCDHFGGLRRASLSSAEAQSIPFHTLWVLGTLLSKNSDGVLLGRITVASLVLTGSLWKWHLLISFGNAPSVDNVPTMVFAGASKTEPGIHLECGLDNLGIIELDHMRWREVRASFSTAVLGMPKHLTTKSGLVWIRILSLTHLRRSSIDAAPAGPQSCEEHKFITCGAELPGRQVTESQTLDGAVAVAVATNVSSMSMVTPCNTWLRSSGCGGIGKLCLASEVASVCSAEFSVSYGTLSLNQRFRSDTFAEEDLPSEFDMDDAEMGVSNGHLLDDDATEAFDGIAEEIKKDCSVLRSGNAPWLLWRVVDIVVDDMQPILAAFRARLQWFTAHIARRRAKSDNDVEKRLLWTRVELEWVQRKVRPISRVVRQLINDKTIVADVTQYLEDVEDHLETYSEEISRSIGVCDSLRDQVRSFRDREQQGVVYVLALVTTMTTPLQLCSRQKSFDCLCNRVAAAAPRQLLASMYGMNFIDDSGKPVVPGLGRLEKQRGYCLFWGSLAQSDATARGLCCAGLGGC</sequence>
<gene>
    <name evidence="4" type="primary">corA</name>
    <name evidence="4" type="ORF">SNAT2548_LOCUS27897</name>
</gene>
<keyword evidence="3" id="KW-0472">Membrane</keyword>
<organism evidence="4 5">
    <name type="scientific">Symbiodinium natans</name>
    <dbReference type="NCBI Taxonomy" id="878477"/>
    <lineage>
        <taxon>Eukaryota</taxon>
        <taxon>Sar</taxon>
        <taxon>Alveolata</taxon>
        <taxon>Dinophyceae</taxon>
        <taxon>Suessiales</taxon>
        <taxon>Symbiodiniaceae</taxon>
        <taxon>Symbiodinium</taxon>
    </lineage>
</organism>
<dbReference type="Pfam" id="PF01544">
    <property type="entry name" value="CorA"/>
    <property type="match status" value="1"/>
</dbReference>
<keyword evidence="2" id="KW-0813">Transport</keyword>
<proteinExistence type="predicted"/>
<dbReference type="AlphaFoldDB" id="A0A812SYV3"/>
<dbReference type="GO" id="GO:0005886">
    <property type="term" value="C:plasma membrane"/>
    <property type="evidence" value="ECO:0007669"/>
    <property type="project" value="UniProtKB-SubCell"/>
</dbReference>
<evidence type="ECO:0000256" key="3">
    <source>
        <dbReference type="ARBA" id="ARBA00022475"/>
    </source>
</evidence>
<protein>
    <submittedName>
        <fullName evidence="4">CorA protein</fullName>
    </submittedName>
</protein>
<reference evidence="4" key="1">
    <citation type="submission" date="2021-02" db="EMBL/GenBank/DDBJ databases">
        <authorList>
            <person name="Dougan E. K."/>
            <person name="Rhodes N."/>
            <person name="Thang M."/>
            <person name="Chan C."/>
        </authorList>
    </citation>
    <scope>NUCLEOTIDE SEQUENCE</scope>
</reference>
<dbReference type="GO" id="GO:0000287">
    <property type="term" value="F:magnesium ion binding"/>
    <property type="evidence" value="ECO:0007669"/>
    <property type="project" value="TreeGrafter"/>
</dbReference>
<keyword evidence="3" id="KW-1003">Cell membrane</keyword>
<dbReference type="InterPro" id="IPR045861">
    <property type="entry name" value="CorA_cytoplasmic_dom"/>
</dbReference>
<dbReference type="EMBL" id="CAJNDS010002495">
    <property type="protein sequence ID" value="CAE7498050.1"/>
    <property type="molecule type" value="Genomic_DNA"/>
</dbReference>
<dbReference type="GO" id="GO:0015095">
    <property type="term" value="F:magnesium ion transmembrane transporter activity"/>
    <property type="evidence" value="ECO:0007669"/>
    <property type="project" value="TreeGrafter"/>
</dbReference>
<dbReference type="OrthoDB" id="445088at2759"/>
<accession>A0A812SYV3</accession>
<dbReference type="PANTHER" id="PTHR46494">
    <property type="entry name" value="CORA FAMILY METAL ION TRANSPORTER (EUROFUNG)"/>
    <property type="match status" value="1"/>
</dbReference>
<name>A0A812SYV3_9DINO</name>
<dbReference type="InterPro" id="IPR002523">
    <property type="entry name" value="MgTranspt_CorA/ZnTranspt_ZntB"/>
</dbReference>
<evidence type="ECO:0000313" key="5">
    <source>
        <dbReference type="Proteomes" id="UP000604046"/>
    </source>
</evidence>
<dbReference type="GO" id="GO:0015087">
    <property type="term" value="F:cobalt ion transmembrane transporter activity"/>
    <property type="evidence" value="ECO:0007669"/>
    <property type="project" value="TreeGrafter"/>
</dbReference>